<feature type="region of interest" description="Disordered" evidence="1">
    <location>
        <begin position="70"/>
        <end position="101"/>
    </location>
</feature>
<dbReference type="AlphaFoldDB" id="A0AAV8QV17"/>
<feature type="region of interest" description="Disordered" evidence="1">
    <location>
        <begin position="22"/>
        <end position="49"/>
    </location>
</feature>
<protein>
    <submittedName>
        <fullName evidence="2">Uncharacterized protein</fullName>
    </submittedName>
</protein>
<accession>A0AAV8QV17</accession>
<name>A0AAV8QV17_ENSVE</name>
<evidence type="ECO:0000256" key="1">
    <source>
        <dbReference type="SAM" id="MobiDB-lite"/>
    </source>
</evidence>
<keyword evidence="3" id="KW-1185">Reference proteome</keyword>
<proteinExistence type="predicted"/>
<evidence type="ECO:0000313" key="2">
    <source>
        <dbReference type="EMBL" id="KAJ8478989.1"/>
    </source>
</evidence>
<reference evidence="2 3" key="1">
    <citation type="submission" date="2022-12" db="EMBL/GenBank/DDBJ databases">
        <title>Chromosome-scale assembly of the Ensete ventricosum genome.</title>
        <authorList>
            <person name="Dussert Y."/>
            <person name="Stocks J."/>
            <person name="Wendawek A."/>
            <person name="Woldeyes F."/>
            <person name="Nichols R.A."/>
            <person name="Borrell J.S."/>
        </authorList>
    </citation>
    <scope>NUCLEOTIDE SEQUENCE [LARGE SCALE GENOMIC DNA]</scope>
    <source>
        <strain evidence="3">cv. Maze</strain>
        <tissue evidence="2">Seeds</tissue>
    </source>
</reference>
<feature type="compositionally biased region" description="Polar residues" evidence="1">
    <location>
        <begin position="22"/>
        <end position="33"/>
    </location>
</feature>
<evidence type="ECO:0000313" key="3">
    <source>
        <dbReference type="Proteomes" id="UP001222027"/>
    </source>
</evidence>
<gene>
    <name evidence="2" type="ORF">OPV22_022716</name>
</gene>
<sequence length="108" mass="11888">MTEGRSVCPRASEATWCVGDTNTAAWPTNTRSPTGPAAQSDKPRFLPPLDTIPVSRSVFPFLTGSRRTAVAHEDNRRLRPPAVTSPLHRRKAEERSGEEDASFIVFVI</sequence>
<comment type="caution">
    <text evidence="2">The sequence shown here is derived from an EMBL/GenBank/DDBJ whole genome shotgun (WGS) entry which is preliminary data.</text>
</comment>
<dbReference type="Proteomes" id="UP001222027">
    <property type="component" value="Unassembled WGS sequence"/>
</dbReference>
<dbReference type="EMBL" id="JAQQAF010000006">
    <property type="protein sequence ID" value="KAJ8478989.1"/>
    <property type="molecule type" value="Genomic_DNA"/>
</dbReference>
<organism evidence="2 3">
    <name type="scientific">Ensete ventricosum</name>
    <name type="common">Abyssinian banana</name>
    <name type="synonym">Musa ensete</name>
    <dbReference type="NCBI Taxonomy" id="4639"/>
    <lineage>
        <taxon>Eukaryota</taxon>
        <taxon>Viridiplantae</taxon>
        <taxon>Streptophyta</taxon>
        <taxon>Embryophyta</taxon>
        <taxon>Tracheophyta</taxon>
        <taxon>Spermatophyta</taxon>
        <taxon>Magnoliopsida</taxon>
        <taxon>Liliopsida</taxon>
        <taxon>Zingiberales</taxon>
        <taxon>Musaceae</taxon>
        <taxon>Ensete</taxon>
    </lineage>
</organism>